<name>A0A6J4JZN9_9SPHI</name>
<dbReference type="SUPFAM" id="SSF50998">
    <property type="entry name" value="Quinoprotein alcohol dehydrogenase-like"/>
    <property type="match status" value="1"/>
</dbReference>
<dbReference type="Pfam" id="PF08309">
    <property type="entry name" value="LVIVD"/>
    <property type="match status" value="2"/>
</dbReference>
<dbReference type="InterPro" id="IPR011047">
    <property type="entry name" value="Quinoprotein_ADH-like_sf"/>
</dbReference>
<evidence type="ECO:0008006" key="2">
    <source>
        <dbReference type="Google" id="ProtNLM"/>
    </source>
</evidence>
<gene>
    <name evidence="1" type="ORF">AVDCRST_MAG56-4649</name>
</gene>
<reference evidence="1" key="1">
    <citation type="submission" date="2020-02" db="EMBL/GenBank/DDBJ databases">
        <authorList>
            <person name="Meier V. D."/>
        </authorList>
    </citation>
    <scope>NUCLEOTIDE SEQUENCE</scope>
    <source>
        <strain evidence="1">AVDCRST_MAG56</strain>
    </source>
</reference>
<sequence length="456" mass="50031">MNKAYYSRLMLVLGLLAGWLGGCNDVCRQTLTYTIYEPVYMTREELKAAVRQQAPVPLVNPGKIYLKDNYLFINEVGKGIHVYNNANPAAPQQVTFINIPGNHDLAVLGDILYADNAMNLVAFDISDPQNVRAVRQIDNAFPARFSNANGPASAVGYPGVVRWYDPATLVQPDLTRGVIVDWIKRDQKRVSSCDQPSDFQSGWVNWGGNVMFAAADSRSALAVAPPQNGGQPTAGIGGSMARFTISQNHLYTIDETTMRVYDLALPADPAPGSAVNVGWGIETIFPYKDKLFIGSRTGMFIFDAANPAQPTQLSTFSHLQSCDPVVVDDQYAYVTLRSGPTCRNTTLNQLDVVDITDLRNPRLVKTYPMQNPHGLGKDGNTLFVCEGEAGLKVFDAADVRAIDQNRLGTQAIHSYDVIPFRNVAIVVGNDGLYQYDYSDPKNLKLLSKIAVTQVKQ</sequence>
<proteinExistence type="predicted"/>
<dbReference type="InterPro" id="IPR013211">
    <property type="entry name" value="LVIVD"/>
</dbReference>
<evidence type="ECO:0000313" key="1">
    <source>
        <dbReference type="EMBL" id="CAA9291797.1"/>
    </source>
</evidence>
<dbReference type="EMBL" id="CADCTQ010000387">
    <property type="protein sequence ID" value="CAA9291797.1"/>
    <property type="molecule type" value="Genomic_DNA"/>
</dbReference>
<dbReference type="PROSITE" id="PS51257">
    <property type="entry name" value="PROKAR_LIPOPROTEIN"/>
    <property type="match status" value="1"/>
</dbReference>
<accession>A0A6J4JZN9</accession>
<dbReference type="AlphaFoldDB" id="A0A6J4JZN9"/>
<organism evidence="1">
    <name type="scientific">uncultured Cytophagales bacterium</name>
    <dbReference type="NCBI Taxonomy" id="158755"/>
    <lineage>
        <taxon>Bacteria</taxon>
        <taxon>Pseudomonadati</taxon>
        <taxon>Bacteroidota</taxon>
        <taxon>Sphingobacteriia</taxon>
        <taxon>Sphingobacteriales</taxon>
        <taxon>environmental samples</taxon>
    </lineage>
</organism>
<protein>
    <recommendedName>
        <fullName evidence="2">LVIVD repeat-containing protein</fullName>
    </recommendedName>
</protein>